<dbReference type="SMART" id="SM00345">
    <property type="entry name" value="HTH_GNTR"/>
    <property type="match status" value="1"/>
</dbReference>
<reference evidence="5 6" key="1">
    <citation type="submission" date="2016-10" db="EMBL/GenBank/DDBJ databases">
        <authorList>
            <person name="de Groot N.N."/>
        </authorList>
    </citation>
    <scope>NUCLEOTIDE SEQUENCE [LARGE SCALE GENOMIC DNA]</scope>
    <source>
        <strain evidence="5 6">CGMCC 1.10267</strain>
    </source>
</reference>
<dbReference type="EMBL" id="FNCS01000007">
    <property type="protein sequence ID" value="SDG74145.1"/>
    <property type="molecule type" value="Genomic_DNA"/>
</dbReference>
<dbReference type="Gene3D" id="1.20.120.530">
    <property type="entry name" value="GntR ligand-binding domain-like"/>
    <property type="match status" value="1"/>
</dbReference>
<dbReference type="Pfam" id="PF00392">
    <property type="entry name" value="GntR"/>
    <property type="match status" value="1"/>
</dbReference>
<dbReference type="InterPro" id="IPR036388">
    <property type="entry name" value="WH-like_DNA-bd_sf"/>
</dbReference>
<dbReference type="SMART" id="SM00895">
    <property type="entry name" value="FCD"/>
    <property type="match status" value="1"/>
</dbReference>
<dbReference type="GO" id="GO:0003677">
    <property type="term" value="F:DNA binding"/>
    <property type="evidence" value="ECO:0007669"/>
    <property type="project" value="UniProtKB-KW"/>
</dbReference>
<gene>
    <name evidence="5" type="ORF">SAMN04487974_10750</name>
</gene>
<evidence type="ECO:0000256" key="3">
    <source>
        <dbReference type="ARBA" id="ARBA00023163"/>
    </source>
</evidence>
<dbReference type="CDD" id="cd07377">
    <property type="entry name" value="WHTH_GntR"/>
    <property type="match status" value="1"/>
</dbReference>
<accession>A0A1G7WQ76</accession>
<keyword evidence="1" id="KW-0805">Transcription regulation</keyword>
<dbReference type="SUPFAM" id="SSF48008">
    <property type="entry name" value="GntR ligand-binding domain-like"/>
    <property type="match status" value="1"/>
</dbReference>
<dbReference type="InterPro" id="IPR011711">
    <property type="entry name" value="GntR_C"/>
</dbReference>
<evidence type="ECO:0000313" key="6">
    <source>
        <dbReference type="Proteomes" id="UP000199495"/>
    </source>
</evidence>
<organism evidence="5 6">
    <name type="scientific">Pelagibacterium luteolum</name>
    <dbReference type="NCBI Taxonomy" id="440168"/>
    <lineage>
        <taxon>Bacteria</taxon>
        <taxon>Pseudomonadati</taxon>
        <taxon>Pseudomonadota</taxon>
        <taxon>Alphaproteobacteria</taxon>
        <taxon>Hyphomicrobiales</taxon>
        <taxon>Devosiaceae</taxon>
        <taxon>Pelagibacterium</taxon>
    </lineage>
</organism>
<sequence length="251" mass="28154">MDTGQDTYAFLSPDPSIQRGSLAAHVTDQLRTAIMTSRLEPGTMLNKSEICTRLGVSRAPVAEAFARLQAEGFVDILPQRGTTVTFLSVRDVEELVFIRKGLECHAVWLLAQRATPDLLDALDENIAAQRDTANKDERDRFHDLDSAFHDMLISSLSFRRIRAMVESVRNNLSRARQMTNTPQRIAMGIDEHADMVDALRARDGNRAAWVMAQHLEGIITEVARLSRERPELFNDDITIHDSGTIRRALSS</sequence>
<dbReference type="STRING" id="440168.SAMN04487974_10750"/>
<dbReference type="GO" id="GO:0003700">
    <property type="term" value="F:DNA-binding transcription factor activity"/>
    <property type="evidence" value="ECO:0007669"/>
    <property type="project" value="InterPro"/>
</dbReference>
<keyword evidence="2 5" id="KW-0238">DNA-binding</keyword>
<dbReference type="InterPro" id="IPR008920">
    <property type="entry name" value="TF_FadR/GntR_C"/>
</dbReference>
<dbReference type="InterPro" id="IPR036390">
    <property type="entry name" value="WH_DNA-bd_sf"/>
</dbReference>
<feature type="domain" description="HTH gntR-type" evidence="4">
    <location>
        <begin position="20"/>
        <end position="87"/>
    </location>
</feature>
<dbReference type="RefSeq" id="WP_090596873.1">
    <property type="nucleotide sequence ID" value="NZ_FNCS01000007.1"/>
</dbReference>
<dbReference type="InterPro" id="IPR000524">
    <property type="entry name" value="Tscrpt_reg_HTH_GntR"/>
</dbReference>
<dbReference type="Gene3D" id="1.10.10.10">
    <property type="entry name" value="Winged helix-like DNA-binding domain superfamily/Winged helix DNA-binding domain"/>
    <property type="match status" value="1"/>
</dbReference>
<protein>
    <submittedName>
        <fullName evidence="5">DNA-binding transcriptional regulator, GntR family</fullName>
    </submittedName>
</protein>
<dbReference type="AlphaFoldDB" id="A0A1G7WQ76"/>
<name>A0A1G7WQ76_9HYPH</name>
<dbReference type="PANTHER" id="PTHR43537:SF24">
    <property type="entry name" value="GLUCONATE OPERON TRANSCRIPTIONAL REPRESSOR"/>
    <property type="match status" value="1"/>
</dbReference>
<evidence type="ECO:0000313" key="5">
    <source>
        <dbReference type="EMBL" id="SDG74145.1"/>
    </source>
</evidence>
<dbReference type="SUPFAM" id="SSF46785">
    <property type="entry name" value="Winged helix' DNA-binding domain"/>
    <property type="match status" value="1"/>
</dbReference>
<evidence type="ECO:0000256" key="1">
    <source>
        <dbReference type="ARBA" id="ARBA00023015"/>
    </source>
</evidence>
<evidence type="ECO:0000259" key="4">
    <source>
        <dbReference type="PROSITE" id="PS50949"/>
    </source>
</evidence>
<dbReference type="OrthoDB" id="9788098at2"/>
<evidence type="ECO:0000256" key="2">
    <source>
        <dbReference type="ARBA" id="ARBA00023125"/>
    </source>
</evidence>
<dbReference type="Pfam" id="PF07729">
    <property type="entry name" value="FCD"/>
    <property type="match status" value="1"/>
</dbReference>
<dbReference type="PANTHER" id="PTHR43537">
    <property type="entry name" value="TRANSCRIPTIONAL REGULATOR, GNTR FAMILY"/>
    <property type="match status" value="1"/>
</dbReference>
<dbReference type="Proteomes" id="UP000199495">
    <property type="component" value="Unassembled WGS sequence"/>
</dbReference>
<keyword evidence="3" id="KW-0804">Transcription</keyword>
<proteinExistence type="predicted"/>
<keyword evidence="6" id="KW-1185">Reference proteome</keyword>
<dbReference type="PROSITE" id="PS50949">
    <property type="entry name" value="HTH_GNTR"/>
    <property type="match status" value="1"/>
</dbReference>